<keyword evidence="4 6" id="KW-1133">Transmembrane helix</keyword>
<feature type="transmembrane region" description="Helical" evidence="6">
    <location>
        <begin position="105"/>
        <end position="127"/>
    </location>
</feature>
<gene>
    <name evidence="7" type="ORF">ISP19_05345</name>
</gene>
<feature type="transmembrane region" description="Helical" evidence="6">
    <location>
        <begin position="147"/>
        <end position="170"/>
    </location>
</feature>
<keyword evidence="8" id="KW-1185">Reference proteome</keyword>
<dbReference type="PANTHER" id="PTHR30086:SF20">
    <property type="entry name" value="ARGININE EXPORTER PROTEIN ARGO-RELATED"/>
    <property type="match status" value="1"/>
</dbReference>
<evidence type="ECO:0000313" key="8">
    <source>
        <dbReference type="Proteomes" id="UP001430149"/>
    </source>
</evidence>
<feature type="transmembrane region" description="Helical" evidence="6">
    <location>
        <begin position="6"/>
        <end position="26"/>
    </location>
</feature>
<comment type="subcellular location">
    <subcellularLocation>
        <location evidence="1">Cell membrane</location>
        <topology evidence="1">Multi-pass membrane protein</topology>
    </subcellularLocation>
</comment>
<evidence type="ECO:0000256" key="1">
    <source>
        <dbReference type="ARBA" id="ARBA00004651"/>
    </source>
</evidence>
<organism evidence="7 8">
    <name type="scientific">Dyella flava</name>
    <dbReference type="NCBI Taxonomy" id="1920170"/>
    <lineage>
        <taxon>Bacteria</taxon>
        <taxon>Pseudomonadati</taxon>
        <taxon>Pseudomonadota</taxon>
        <taxon>Gammaproteobacteria</taxon>
        <taxon>Lysobacterales</taxon>
        <taxon>Rhodanobacteraceae</taxon>
        <taxon>Dyella</taxon>
    </lineage>
</organism>
<evidence type="ECO:0000256" key="3">
    <source>
        <dbReference type="ARBA" id="ARBA00022692"/>
    </source>
</evidence>
<keyword evidence="5 6" id="KW-0472">Membrane</keyword>
<evidence type="ECO:0000256" key="6">
    <source>
        <dbReference type="SAM" id="Phobius"/>
    </source>
</evidence>
<evidence type="ECO:0000256" key="5">
    <source>
        <dbReference type="ARBA" id="ARBA00023136"/>
    </source>
</evidence>
<feature type="transmembrane region" description="Helical" evidence="6">
    <location>
        <begin position="182"/>
        <end position="200"/>
    </location>
</feature>
<evidence type="ECO:0000256" key="2">
    <source>
        <dbReference type="ARBA" id="ARBA00022475"/>
    </source>
</evidence>
<feature type="transmembrane region" description="Helical" evidence="6">
    <location>
        <begin position="38"/>
        <end position="63"/>
    </location>
</feature>
<evidence type="ECO:0000256" key="4">
    <source>
        <dbReference type="ARBA" id="ARBA00022989"/>
    </source>
</evidence>
<comment type="caution">
    <text evidence="7">The sequence shown here is derived from an EMBL/GenBank/DDBJ whole genome shotgun (WGS) entry which is preliminary data.</text>
</comment>
<sequence length="202" mass="21761">MISEAYSTGLTVGLSLILAIGAQNAFVLRQGLRNEHVLAVCLACAVSDAILIGVGVAGFGVIIDRVPWLDPLMRYGGATFLFCYGARSLMSALRSKEALAMGDVAVTALWPTLLTCLSLTWFNPHVYLDTVMLIGTISTRFPGFEPAFAAGAITASFLFFFSLGYGATYLRPVFIRPVSWRLLEAVIAVTMWALAIKLVMGK</sequence>
<dbReference type="RefSeq" id="WP_204680328.1">
    <property type="nucleotide sequence ID" value="NZ_BSNR01000011.1"/>
</dbReference>
<dbReference type="PANTHER" id="PTHR30086">
    <property type="entry name" value="ARGININE EXPORTER PROTEIN ARGO"/>
    <property type="match status" value="1"/>
</dbReference>
<evidence type="ECO:0000313" key="7">
    <source>
        <dbReference type="EMBL" id="MBM7124798.1"/>
    </source>
</evidence>
<proteinExistence type="predicted"/>
<dbReference type="Pfam" id="PF01810">
    <property type="entry name" value="LysE"/>
    <property type="match status" value="1"/>
</dbReference>
<feature type="transmembrane region" description="Helical" evidence="6">
    <location>
        <begin position="75"/>
        <end position="93"/>
    </location>
</feature>
<dbReference type="Proteomes" id="UP001430149">
    <property type="component" value="Unassembled WGS sequence"/>
</dbReference>
<dbReference type="EMBL" id="JADIKE010000029">
    <property type="protein sequence ID" value="MBM7124798.1"/>
    <property type="molecule type" value="Genomic_DNA"/>
</dbReference>
<name>A0ABS2K212_9GAMM</name>
<keyword evidence="2" id="KW-1003">Cell membrane</keyword>
<dbReference type="InterPro" id="IPR001123">
    <property type="entry name" value="LeuE-type"/>
</dbReference>
<accession>A0ABS2K212</accession>
<keyword evidence="3 6" id="KW-0812">Transmembrane</keyword>
<reference evidence="7" key="1">
    <citation type="submission" date="2020-10" db="EMBL/GenBank/DDBJ databases">
        <title>Phylogeny of dyella-like bacteria.</title>
        <authorList>
            <person name="Fu J."/>
        </authorList>
    </citation>
    <scope>NUCLEOTIDE SEQUENCE</scope>
    <source>
        <strain evidence="7">DHOC52</strain>
    </source>
</reference>
<protein>
    <submittedName>
        <fullName evidence="7">Amino acid transporter</fullName>
    </submittedName>
</protein>